<evidence type="ECO:0000313" key="7">
    <source>
        <dbReference type="EMBL" id="ARU59346.1"/>
    </source>
</evidence>
<feature type="transmembrane region" description="Helical" evidence="6">
    <location>
        <begin position="12"/>
        <end position="38"/>
    </location>
</feature>
<keyword evidence="4 6" id="KW-1133">Transmembrane helix</keyword>
<proteinExistence type="predicted"/>
<dbReference type="Pfam" id="PF01810">
    <property type="entry name" value="LysE"/>
    <property type="match status" value="1"/>
</dbReference>
<protein>
    <submittedName>
        <fullName evidence="7">Lysine exporter protein LysE/YggA</fullName>
    </submittedName>
</protein>
<dbReference type="PIRSF" id="PIRSF006324">
    <property type="entry name" value="LeuE"/>
    <property type="match status" value="1"/>
</dbReference>
<keyword evidence="3 6" id="KW-0812">Transmembrane</keyword>
<sequence>MFSNYRVELSMSLSVLSVFLPTFFFVSITPGMCMTLALTLGMSIGIRRTLWMVAGELVGVGLVASLSAIGVAAIMLQYPTLFLVLKYGGGAYLIYLGIQLWLSKGKMAMNPEAEQRTYQSAGALASQGFVTAIANPKGWAFFIALLPPFIDYEQAIASQLIVLIAIILTLEFICLLIYAGGGKTLSRILVRTENVKIINRIAGTLMTGVGIWLALG</sequence>
<feature type="transmembrane region" description="Helical" evidence="6">
    <location>
        <begin position="50"/>
        <end position="75"/>
    </location>
</feature>
<keyword evidence="5 6" id="KW-0472">Membrane</keyword>
<evidence type="ECO:0000256" key="3">
    <source>
        <dbReference type="ARBA" id="ARBA00022692"/>
    </source>
</evidence>
<name>A0A1Y0IHL5_9GAMM</name>
<gene>
    <name evidence="7" type="ORF">OLMES_5366</name>
</gene>
<evidence type="ECO:0000256" key="4">
    <source>
        <dbReference type="ARBA" id="ARBA00022989"/>
    </source>
</evidence>
<feature type="transmembrane region" description="Helical" evidence="6">
    <location>
        <begin position="123"/>
        <end position="150"/>
    </location>
</feature>
<dbReference type="PANTHER" id="PTHR30086">
    <property type="entry name" value="ARGININE EXPORTER PROTEIN ARGO"/>
    <property type="match status" value="1"/>
</dbReference>
<comment type="subcellular location">
    <subcellularLocation>
        <location evidence="1">Cell membrane</location>
        <topology evidence="1">Multi-pass membrane protein</topology>
    </subcellularLocation>
</comment>
<dbReference type="Proteomes" id="UP000196027">
    <property type="component" value="Chromosome"/>
</dbReference>
<evidence type="ECO:0000256" key="6">
    <source>
        <dbReference type="SAM" id="Phobius"/>
    </source>
</evidence>
<dbReference type="EMBL" id="CP021425">
    <property type="protein sequence ID" value="ARU59346.1"/>
    <property type="molecule type" value="Genomic_DNA"/>
</dbReference>
<organism evidence="7 8">
    <name type="scientific">Oleiphilus messinensis</name>
    <dbReference type="NCBI Taxonomy" id="141451"/>
    <lineage>
        <taxon>Bacteria</taxon>
        <taxon>Pseudomonadati</taxon>
        <taxon>Pseudomonadota</taxon>
        <taxon>Gammaproteobacteria</taxon>
        <taxon>Oceanospirillales</taxon>
        <taxon>Oleiphilaceae</taxon>
        <taxon>Oleiphilus</taxon>
    </lineage>
</organism>
<feature type="transmembrane region" description="Helical" evidence="6">
    <location>
        <begin position="156"/>
        <end position="177"/>
    </location>
</feature>
<dbReference type="GO" id="GO:0005886">
    <property type="term" value="C:plasma membrane"/>
    <property type="evidence" value="ECO:0007669"/>
    <property type="project" value="UniProtKB-SubCell"/>
</dbReference>
<dbReference type="PANTHER" id="PTHR30086:SF5">
    <property type="entry name" value="HOMOGENTISATE EXPORT PROTEIN"/>
    <property type="match status" value="1"/>
</dbReference>
<evidence type="ECO:0000256" key="1">
    <source>
        <dbReference type="ARBA" id="ARBA00004651"/>
    </source>
</evidence>
<keyword evidence="8" id="KW-1185">Reference proteome</keyword>
<accession>A0A1Y0IHL5</accession>
<evidence type="ECO:0000256" key="2">
    <source>
        <dbReference type="ARBA" id="ARBA00022475"/>
    </source>
</evidence>
<evidence type="ECO:0000313" key="8">
    <source>
        <dbReference type="Proteomes" id="UP000196027"/>
    </source>
</evidence>
<dbReference type="KEGG" id="ome:OLMES_5366"/>
<reference evidence="7 8" key="1">
    <citation type="submission" date="2017-05" db="EMBL/GenBank/DDBJ databases">
        <title>Genomic insights into alkan degradation activity of Oleiphilus messinensis.</title>
        <authorList>
            <person name="Kozyavkin S.A."/>
            <person name="Slesarev A.I."/>
            <person name="Golyshin P.N."/>
            <person name="Korzhenkov A."/>
            <person name="Golyshina O.N."/>
            <person name="Toshchakov S.V."/>
        </authorList>
    </citation>
    <scope>NUCLEOTIDE SEQUENCE [LARGE SCALE GENOMIC DNA]</scope>
    <source>
        <strain evidence="7 8">ME102</strain>
    </source>
</reference>
<feature type="transmembrane region" description="Helical" evidence="6">
    <location>
        <begin position="197"/>
        <end position="215"/>
    </location>
</feature>
<dbReference type="AlphaFoldDB" id="A0A1Y0IHL5"/>
<dbReference type="InterPro" id="IPR001123">
    <property type="entry name" value="LeuE-type"/>
</dbReference>
<evidence type="ECO:0000256" key="5">
    <source>
        <dbReference type="ARBA" id="ARBA00023136"/>
    </source>
</evidence>
<dbReference type="GO" id="GO:0042970">
    <property type="term" value="F:homoserine transmembrane transporter activity"/>
    <property type="evidence" value="ECO:0007669"/>
    <property type="project" value="TreeGrafter"/>
</dbReference>
<keyword evidence="2" id="KW-1003">Cell membrane</keyword>
<feature type="transmembrane region" description="Helical" evidence="6">
    <location>
        <begin position="81"/>
        <end position="102"/>
    </location>
</feature>